<dbReference type="PROSITE" id="PS51120">
    <property type="entry name" value="LDLRB"/>
    <property type="match status" value="4"/>
</dbReference>
<dbReference type="PROSITE" id="PS01209">
    <property type="entry name" value="LDLRA_1"/>
    <property type="match status" value="3"/>
</dbReference>
<dbReference type="EMBL" id="JAODUP010000078">
    <property type="protein sequence ID" value="KAK2163523.1"/>
    <property type="molecule type" value="Genomic_DNA"/>
</dbReference>
<dbReference type="GO" id="GO:0006897">
    <property type="term" value="P:endocytosis"/>
    <property type="evidence" value="ECO:0007669"/>
    <property type="project" value="UniProtKB-KW"/>
</dbReference>
<dbReference type="SUPFAM" id="SSF57424">
    <property type="entry name" value="LDL receptor-like module"/>
    <property type="match status" value="3"/>
</dbReference>
<evidence type="ECO:0000256" key="9">
    <source>
        <dbReference type="ARBA" id="ARBA00023180"/>
    </source>
</evidence>
<feature type="repeat" description="LDL-receptor class B" evidence="11">
    <location>
        <begin position="389"/>
        <end position="432"/>
    </location>
</feature>
<dbReference type="SUPFAM" id="SSF63825">
    <property type="entry name" value="YWTD domain"/>
    <property type="match status" value="2"/>
</dbReference>
<evidence type="ECO:0000256" key="8">
    <source>
        <dbReference type="ARBA" id="ARBA00023170"/>
    </source>
</evidence>
<evidence type="ECO:0000256" key="3">
    <source>
        <dbReference type="ARBA" id="ARBA00022583"/>
    </source>
</evidence>
<dbReference type="SMART" id="SM00135">
    <property type="entry name" value="LY"/>
    <property type="match status" value="7"/>
</dbReference>
<keyword evidence="8" id="KW-0675">Receptor</keyword>
<dbReference type="InterPro" id="IPR023415">
    <property type="entry name" value="LDLR_class-A_CS"/>
</dbReference>
<dbReference type="Proteomes" id="UP001208570">
    <property type="component" value="Unassembled WGS sequence"/>
</dbReference>
<protein>
    <submittedName>
        <fullName evidence="12">Uncharacterized protein</fullName>
    </submittedName>
</protein>
<sequence>MSGNVQEMRVLANDTSPCQEDLFKCEEELAPGKWCIPRAWVCDGEKDCPDGSDESDTCPPVTCDAGKFQCRDGSLCISMGWLCDSDRDCVDGSDEDPEQCIITADPRQVPDLYQEGSEAEFTCPPNQYLCDGTRLCINLNSLCNGIQDCPDGEDEGMHCRSDICDEVTCPPRAKSCIPTREGPVCFCGIKAYHDNETNMCKDPPYYNQPARLAFAQDGFITLANIDQDGGNLSAFQNIPILHQRGFDYIFDNSTLCYVAENNQSEVVFTCTNVLNLRDTWLIQMTFNLSSVTQVAYDWISGNWYFLDKTHEKIFVCSKTGEHCITIIYVNIQVPKAIALDPLKGYIFFSNRLNIPRIERAQLDGSSRRVLISSRQIVVPETLTLDYANEHVYWSDAYLDRVERFNYDGSNRKVILKKTWVENLAGLALFENYLYATKHMNNSVIRIHRFNAFIDRRTLIENVNVPSTIRVFHRARQPKPANQAVSKLESCEHIAILMYSGIKKNYFTRCLCEAGFRPDPSNTTKCISAIEPKFLVYSNARLGEIKGISLNVDNRYDVMPPIDNLESPVAVDYHRATQYIYYSDTKRNFIGRRKVNGSDRNDTFMTKGIYKCEGIAIDWLAKNIFWTDEQAKTINVARIENPNIRKVIVSNGLSHPRAIVVDPRHDKGYVYWTDWVKSPSAASAKVERAYMNGSNRDVLVDTNLQWPNGLSIDLATNTLYWCDAFTDRIQKLDLTLGTGNWEPELIATYSHSVGHPYGMVHYSSLNKVMFYWTEFKEGHIRRYDQTTNTTLILRNESIPLYEIRLFDNTSQTVLEDFESSIAEYQHLTPYRCAMIPRGRVCIVKTRGPRTEPCGTPDNKN</sequence>
<reference evidence="12" key="1">
    <citation type="journal article" date="2023" name="Mol. Biol. Evol.">
        <title>Third-Generation Sequencing Reveals the Adaptive Role of the Epigenome in Three Deep-Sea Polychaetes.</title>
        <authorList>
            <person name="Perez M."/>
            <person name="Aroh O."/>
            <person name="Sun Y."/>
            <person name="Lan Y."/>
            <person name="Juniper S.K."/>
            <person name="Young C.R."/>
            <person name="Angers B."/>
            <person name="Qian P.Y."/>
        </authorList>
    </citation>
    <scope>NUCLEOTIDE SEQUENCE</scope>
    <source>
        <strain evidence="12">P08H-3</strain>
    </source>
</reference>
<evidence type="ECO:0000256" key="1">
    <source>
        <dbReference type="ARBA" id="ARBA00004167"/>
    </source>
</evidence>
<dbReference type="InterPro" id="IPR000033">
    <property type="entry name" value="LDLR_classB_rpt"/>
</dbReference>
<dbReference type="CDD" id="cd00112">
    <property type="entry name" value="LDLa"/>
    <property type="match status" value="3"/>
</dbReference>
<dbReference type="GO" id="GO:0042813">
    <property type="term" value="F:Wnt receptor activity"/>
    <property type="evidence" value="ECO:0007669"/>
    <property type="project" value="TreeGrafter"/>
</dbReference>
<evidence type="ECO:0000256" key="10">
    <source>
        <dbReference type="PROSITE-ProRule" id="PRU00124"/>
    </source>
</evidence>
<keyword evidence="6" id="KW-0472">Membrane</keyword>
<dbReference type="FunFam" id="2.120.10.30:FF:000241">
    <property type="entry name" value="Low-density lipoprotein receptor-related protein 6"/>
    <property type="match status" value="2"/>
</dbReference>
<keyword evidence="7" id="KW-1015">Disulfide bond</keyword>
<evidence type="ECO:0000256" key="5">
    <source>
        <dbReference type="ARBA" id="ARBA00022737"/>
    </source>
</evidence>
<keyword evidence="13" id="KW-1185">Reference proteome</keyword>
<dbReference type="Pfam" id="PF00058">
    <property type="entry name" value="Ldl_recept_b"/>
    <property type="match status" value="2"/>
</dbReference>
<dbReference type="AlphaFoldDB" id="A0AAD9NCH3"/>
<feature type="repeat" description="LDL-receptor class B" evidence="11">
    <location>
        <begin position="667"/>
        <end position="715"/>
    </location>
</feature>
<proteinExistence type="predicted"/>
<dbReference type="Pfam" id="PF00057">
    <property type="entry name" value="Ldl_recept_a"/>
    <property type="match status" value="3"/>
</dbReference>
<comment type="caution">
    <text evidence="12">The sequence shown here is derived from an EMBL/GenBank/DDBJ whole genome shotgun (WGS) entry which is preliminary data.</text>
</comment>
<keyword evidence="2" id="KW-0245">EGF-like domain</keyword>
<dbReference type="PRINTS" id="PR00261">
    <property type="entry name" value="LDLRECEPTOR"/>
</dbReference>
<feature type="repeat" description="LDL-receptor class B" evidence="11">
    <location>
        <begin position="621"/>
        <end position="664"/>
    </location>
</feature>
<dbReference type="Gene3D" id="2.120.10.30">
    <property type="entry name" value="TolB, C-terminal domain"/>
    <property type="match status" value="2"/>
</dbReference>
<dbReference type="SMART" id="SM00192">
    <property type="entry name" value="LDLa"/>
    <property type="match status" value="3"/>
</dbReference>
<evidence type="ECO:0000313" key="13">
    <source>
        <dbReference type="Proteomes" id="UP001208570"/>
    </source>
</evidence>
<evidence type="ECO:0000256" key="2">
    <source>
        <dbReference type="ARBA" id="ARBA00022536"/>
    </source>
</evidence>
<name>A0AAD9NCH3_9ANNE</name>
<keyword evidence="5" id="KW-0677">Repeat</keyword>
<dbReference type="GO" id="GO:0005886">
    <property type="term" value="C:plasma membrane"/>
    <property type="evidence" value="ECO:0007669"/>
    <property type="project" value="TreeGrafter"/>
</dbReference>
<dbReference type="PANTHER" id="PTHR46513:SF13">
    <property type="entry name" value="EGF-LIKE DOMAIN-CONTAINING PROTEIN"/>
    <property type="match status" value="1"/>
</dbReference>
<gene>
    <name evidence="12" type="ORF">LSH36_78g03028</name>
</gene>
<dbReference type="InterPro" id="IPR036055">
    <property type="entry name" value="LDL_receptor-like_sf"/>
</dbReference>
<dbReference type="InterPro" id="IPR002172">
    <property type="entry name" value="LDrepeatLR_classA_rpt"/>
</dbReference>
<accession>A0AAD9NCH3</accession>
<organism evidence="12 13">
    <name type="scientific">Paralvinella palmiformis</name>
    <dbReference type="NCBI Taxonomy" id="53620"/>
    <lineage>
        <taxon>Eukaryota</taxon>
        <taxon>Metazoa</taxon>
        <taxon>Spiralia</taxon>
        <taxon>Lophotrochozoa</taxon>
        <taxon>Annelida</taxon>
        <taxon>Polychaeta</taxon>
        <taxon>Sedentaria</taxon>
        <taxon>Canalipalpata</taxon>
        <taxon>Terebellida</taxon>
        <taxon>Terebelliformia</taxon>
        <taxon>Alvinellidae</taxon>
        <taxon>Paralvinella</taxon>
    </lineage>
</organism>
<evidence type="ECO:0000256" key="11">
    <source>
        <dbReference type="PROSITE-ProRule" id="PRU00461"/>
    </source>
</evidence>
<comment type="subcellular location">
    <subcellularLocation>
        <location evidence="1">Membrane</location>
        <topology evidence="1">Single-pass membrane protein</topology>
    </subcellularLocation>
</comment>
<keyword evidence="4" id="KW-0732">Signal</keyword>
<dbReference type="PROSITE" id="PS50068">
    <property type="entry name" value="LDLRA_2"/>
    <property type="match status" value="3"/>
</dbReference>
<evidence type="ECO:0000313" key="12">
    <source>
        <dbReference type="EMBL" id="KAK2163523.1"/>
    </source>
</evidence>
<keyword evidence="3" id="KW-0254">Endocytosis</keyword>
<evidence type="ECO:0000256" key="6">
    <source>
        <dbReference type="ARBA" id="ARBA00023136"/>
    </source>
</evidence>
<evidence type="ECO:0000256" key="4">
    <source>
        <dbReference type="ARBA" id="ARBA00022729"/>
    </source>
</evidence>
<comment type="caution">
    <text evidence="10">Lacks conserved residue(s) required for the propagation of feature annotation.</text>
</comment>
<evidence type="ECO:0000256" key="7">
    <source>
        <dbReference type="ARBA" id="ARBA00023157"/>
    </source>
</evidence>
<feature type="repeat" description="LDL-receptor class B" evidence="11">
    <location>
        <begin position="344"/>
        <end position="388"/>
    </location>
</feature>
<dbReference type="InterPro" id="IPR011042">
    <property type="entry name" value="6-blade_b-propeller_TolB-like"/>
</dbReference>
<dbReference type="Gene3D" id="4.10.400.10">
    <property type="entry name" value="Low-density Lipoprotein Receptor"/>
    <property type="match status" value="3"/>
</dbReference>
<dbReference type="PANTHER" id="PTHR46513">
    <property type="entry name" value="VITELLOGENIN RECEPTOR-LIKE PROTEIN-RELATED-RELATED"/>
    <property type="match status" value="1"/>
</dbReference>
<dbReference type="GO" id="GO:0060070">
    <property type="term" value="P:canonical Wnt signaling pathway"/>
    <property type="evidence" value="ECO:0007669"/>
    <property type="project" value="TreeGrafter"/>
</dbReference>
<keyword evidence="9" id="KW-0325">Glycoprotein</keyword>
<dbReference type="GO" id="GO:0017147">
    <property type="term" value="F:Wnt-protein binding"/>
    <property type="evidence" value="ECO:0007669"/>
    <property type="project" value="TreeGrafter"/>
</dbReference>
<dbReference type="InterPro" id="IPR050778">
    <property type="entry name" value="Cueball_EGF_LRP_Nidogen"/>
</dbReference>